<evidence type="ECO:0000259" key="16">
    <source>
        <dbReference type="PROSITE" id="PS50846"/>
    </source>
</evidence>
<keyword evidence="13" id="KW-0406">Ion transport</keyword>
<evidence type="ECO:0000256" key="11">
    <source>
        <dbReference type="ARBA" id="ARBA00022967"/>
    </source>
</evidence>
<dbReference type="InterPro" id="IPR023214">
    <property type="entry name" value="HAD_sf"/>
</dbReference>
<dbReference type="InterPro" id="IPR036163">
    <property type="entry name" value="HMA_dom_sf"/>
</dbReference>
<dbReference type="InterPro" id="IPR021993">
    <property type="entry name" value="ATPase-cat-bd"/>
</dbReference>
<evidence type="ECO:0000256" key="7">
    <source>
        <dbReference type="ARBA" id="ARBA00022723"/>
    </source>
</evidence>
<dbReference type="PANTHER" id="PTHR43520">
    <property type="entry name" value="ATP7, ISOFORM B"/>
    <property type="match status" value="1"/>
</dbReference>
<dbReference type="CDD" id="cd00371">
    <property type="entry name" value="HMA"/>
    <property type="match status" value="1"/>
</dbReference>
<dbReference type="SUPFAM" id="SSF56784">
    <property type="entry name" value="HAD-like"/>
    <property type="match status" value="1"/>
</dbReference>
<dbReference type="Gene3D" id="3.40.50.1000">
    <property type="entry name" value="HAD superfamily/HAD-like"/>
    <property type="match status" value="1"/>
</dbReference>
<keyword evidence="18" id="KW-1185">Reference proteome</keyword>
<evidence type="ECO:0000256" key="14">
    <source>
        <dbReference type="ARBA" id="ARBA00023136"/>
    </source>
</evidence>
<dbReference type="PRINTS" id="PR00942">
    <property type="entry name" value="CUATPASEI"/>
</dbReference>
<dbReference type="KEGG" id="din:Selin_2151"/>
<proteinExistence type="inferred from homology"/>
<dbReference type="GO" id="GO:0016887">
    <property type="term" value="F:ATP hydrolysis activity"/>
    <property type="evidence" value="ECO:0007669"/>
    <property type="project" value="InterPro"/>
</dbReference>
<keyword evidence="7 15" id="KW-0479">Metal-binding</keyword>
<dbReference type="PROSITE" id="PS00154">
    <property type="entry name" value="ATPASE_E1_E2"/>
    <property type="match status" value="1"/>
</dbReference>
<dbReference type="InterPro" id="IPR018303">
    <property type="entry name" value="ATPase_P-typ_P_site"/>
</dbReference>
<dbReference type="PROSITE" id="PS01229">
    <property type="entry name" value="COF_2"/>
    <property type="match status" value="1"/>
</dbReference>
<dbReference type="NCBIfam" id="TIGR01525">
    <property type="entry name" value="ATPase-IB_hvy"/>
    <property type="match status" value="1"/>
</dbReference>
<keyword evidence="5" id="KW-0597">Phosphoprotein</keyword>
<dbReference type="InterPro" id="IPR006121">
    <property type="entry name" value="HMA_dom"/>
</dbReference>
<gene>
    <name evidence="17" type="ordered locus">Selin_2151</name>
</gene>
<protein>
    <submittedName>
        <fullName evidence="17">Heavy metal translocating P-type ATPase</fullName>
    </submittedName>
</protein>
<dbReference type="NCBIfam" id="TIGR01511">
    <property type="entry name" value="ATPase-IB1_Cu"/>
    <property type="match status" value="1"/>
</dbReference>
<evidence type="ECO:0000256" key="10">
    <source>
        <dbReference type="ARBA" id="ARBA00022842"/>
    </source>
</evidence>
<dbReference type="CDD" id="cd02094">
    <property type="entry name" value="P-type_ATPase_Cu-like"/>
    <property type="match status" value="1"/>
</dbReference>
<dbReference type="GO" id="GO:0055070">
    <property type="term" value="P:copper ion homeostasis"/>
    <property type="evidence" value="ECO:0007669"/>
    <property type="project" value="TreeGrafter"/>
</dbReference>
<dbReference type="InterPro" id="IPR023298">
    <property type="entry name" value="ATPase_P-typ_TM_dom_sf"/>
</dbReference>
<keyword evidence="6 15" id="KW-0812">Transmembrane</keyword>
<feature type="transmembrane region" description="Helical" evidence="15">
    <location>
        <begin position="422"/>
        <end position="440"/>
    </location>
</feature>
<evidence type="ECO:0000256" key="12">
    <source>
        <dbReference type="ARBA" id="ARBA00022989"/>
    </source>
</evidence>
<evidence type="ECO:0000256" key="13">
    <source>
        <dbReference type="ARBA" id="ARBA00023065"/>
    </source>
</evidence>
<dbReference type="PRINTS" id="PR00119">
    <property type="entry name" value="CATATPASE"/>
</dbReference>
<evidence type="ECO:0000256" key="5">
    <source>
        <dbReference type="ARBA" id="ARBA00022553"/>
    </source>
</evidence>
<dbReference type="NCBIfam" id="TIGR01494">
    <property type="entry name" value="ATPase_P-type"/>
    <property type="match status" value="1"/>
</dbReference>
<dbReference type="PROSITE" id="PS50846">
    <property type="entry name" value="HMA_2"/>
    <property type="match status" value="1"/>
</dbReference>
<feature type="transmembrane region" description="Helical" evidence="15">
    <location>
        <begin position="267"/>
        <end position="285"/>
    </location>
</feature>
<keyword evidence="12 15" id="KW-1133">Transmembrane helix</keyword>
<dbReference type="Gene3D" id="2.70.150.10">
    <property type="entry name" value="Calcium-transporting ATPase, cytoplasmic transduction domain A"/>
    <property type="match status" value="1"/>
</dbReference>
<dbReference type="InterPro" id="IPR059000">
    <property type="entry name" value="ATPase_P-type_domA"/>
</dbReference>
<dbReference type="RefSeq" id="WP_013506749.1">
    <property type="nucleotide sequence ID" value="NC_014836.1"/>
</dbReference>
<dbReference type="Gene3D" id="3.40.1110.10">
    <property type="entry name" value="Calcium-transporting ATPase, cytoplasmic domain N"/>
    <property type="match status" value="1"/>
</dbReference>
<keyword evidence="14 15" id="KW-0472">Membrane</keyword>
<dbReference type="Pfam" id="PF00403">
    <property type="entry name" value="HMA"/>
    <property type="match status" value="1"/>
</dbReference>
<evidence type="ECO:0000256" key="6">
    <source>
        <dbReference type="ARBA" id="ARBA00022692"/>
    </source>
</evidence>
<organism evidence="17 18">
    <name type="scientific">Desulfurispirillum indicum (strain ATCC BAA-1389 / DSM 22839 / S5)</name>
    <dbReference type="NCBI Taxonomy" id="653733"/>
    <lineage>
        <taxon>Bacteria</taxon>
        <taxon>Pseudomonadati</taxon>
        <taxon>Chrysiogenota</taxon>
        <taxon>Chrysiogenia</taxon>
        <taxon>Chrysiogenales</taxon>
        <taxon>Chrysiogenaceae</taxon>
        <taxon>Desulfurispirillum</taxon>
    </lineage>
</organism>
<dbReference type="InParanoid" id="E6W3B7"/>
<feature type="transmembrane region" description="Helical" evidence="15">
    <location>
        <begin position="206"/>
        <end position="230"/>
    </location>
</feature>
<dbReference type="GO" id="GO:0043682">
    <property type="term" value="F:P-type divalent copper transporter activity"/>
    <property type="evidence" value="ECO:0007669"/>
    <property type="project" value="TreeGrafter"/>
</dbReference>
<keyword evidence="11" id="KW-1278">Translocase</keyword>
<comment type="similarity">
    <text evidence="2 15">Belongs to the cation transport ATPase (P-type) (TC 3.A.3) family. Type IB subfamily.</text>
</comment>
<dbReference type="SUPFAM" id="SSF81665">
    <property type="entry name" value="Calcium ATPase, transmembrane domain M"/>
    <property type="match status" value="1"/>
</dbReference>
<dbReference type="InterPro" id="IPR008250">
    <property type="entry name" value="ATPase_P-typ_transduc_dom_A_sf"/>
</dbReference>
<dbReference type="AlphaFoldDB" id="E6W3B7"/>
<keyword evidence="3" id="KW-0813">Transport</keyword>
<dbReference type="GO" id="GO:0005886">
    <property type="term" value="C:plasma membrane"/>
    <property type="evidence" value="ECO:0007669"/>
    <property type="project" value="UniProtKB-SubCell"/>
</dbReference>
<dbReference type="STRING" id="653733.Selin_2151"/>
<dbReference type="InterPro" id="IPR023299">
    <property type="entry name" value="ATPase_P-typ_cyto_dom_N"/>
</dbReference>
<dbReference type="GO" id="GO:0005507">
    <property type="term" value="F:copper ion binding"/>
    <property type="evidence" value="ECO:0007669"/>
    <property type="project" value="TreeGrafter"/>
</dbReference>
<reference evidence="17 18" key="1">
    <citation type="submission" date="2010-12" db="EMBL/GenBank/DDBJ databases">
        <title>Complete sequence of Desulfurispirillum indicum S5.</title>
        <authorList>
            <consortium name="US DOE Joint Genome Institute"/>
            <person name="Lucas S."/>
            <person name="Copeland A."/>
            <person name="Lapidus A."/>
            <person name="Cheng J.-F."/>
            <person name="Goodwin L."/>
            <person name="Pitluck S."/>
            <person name="Chertkov O."/>
            <person name="Held B."/>
            <person name="Detter J.C."/>
            <person name="Han C."/>
            <person name="Tapia R."/>
            <person name="Land M."/>
            <person name="Hauser L."/>
            <person name="Kyrpides N."/>
            <person name="Ivanova N."/>
            <person name="Mikhailova N."/>
            <person name="Haggblom M."/>
            <person name="Rauschenbach I."/>
            <person name="Bini E."/>
            <person name="Woyke T."/>
        </authorList>
    </citation>
    <scope>NUCLEOTIDE SEQUENCE [LARGE SCALE GENOMIC DNA]</scope>
    <source>
        <strain evidence="18">ATCC BAA-1389 / DSM 22839 / S5</strain>
    </source>
</reference>
<dbReference type="HOGENOM" id="CLU_001771_0_3_0"/>
<evidence type="ECO:0000256" key="9">
    <source>
        <dbReference type="ARBA" id="ARBA00022840"/>
    </source>
</evidence>
<name>E6W3B7_DESIS</name>
<dbReference type="PRINTS" id="PR00943">
    <property type="entry name" value="CUATPASE"/>
</dbReference>
<comment type="subcellular location">
    <subcellularLocation>
        <location evidence="1">Cell membrane</location>
        <topology evidence="1">Multi-pass membrane protein</topology>
    </subcellularLocation>
</comment>
<feature type="domain" description="HMA" evidence="16">
    <location>
        <begin position="87"/>
        <end position="153"/>
    </location>
</feature>
<evidence type="ECO:0000256" key="4">
    <source>
        <dbReference type="ARBA" id="ARBA00022475"/>
    </source>
</evidence>
<dbReference type="Gene3D" id="3.30.70.100">
    <property type="match status" value="1"/>
</dbReference>
<evidence type="ECO:0000256" key="1">
    <source>
        <dbReference type="ARBA" id="ARBA00004651"/>
    </source>
</evidence>
<evidence type="ECO:0000256" key="15">
    <source>
        <dbReference type="RuleBase" id="RU362081"/>
    </source>
</evidence>
<feature type="transmembrane region" description="Helical" evidence="15">
    <location>
        <begin position="758"/>
        <end position="777"/>
    </location>
</feature>
<dbReference type="InterPro" id="IPR001757">
    <property type="entry name" value="P_typ_ATPase"/>
</dbReference>
<dbReference type="EMBL" id="CP002432">
    <property type="protein sequence ID" value="ADU66871.1"/>
    <property type="molecule type" value="Genomic_DNA"/>
</dbReference>
<dbReference type="Pfam" id="PF00122">
    <property type="entry name" value="E1-E2_ATPase"/>
    <property type="match status" value="1"/>
</dbReference>
<dbReference type="InterPro" id="IPR036412">
    <property type="entry name" value="HAD-like_sf"/>
</dbReference>
<dbReference type="Pfam" id="PF00702">
    <property type="entry name" value="Hydrolase"/>
    <property type="match status" value="1"/>
</dbReference>
<dbReference type="Pfam" id="PF12156">
    <property type="entry name" value="ATPase-cat_bd"/>
    <property type="match status" value="1"/>
</dbReference>
<feature type="transmembrane region" description="Helical" evidence="15">
    <location>
        <begin position="452"/>
        <end position="477"/>
    </location>
</feature>
<dbReference type="PANTHER" id="PTHR43520:SF5">
    <property type="entry name" value="CATION-TRANSPORTING P-TYPE ATPASE-RELATED"/>
    <property type="match status" value="1"/>
</dbReference>
<dbReference type="SUPFAM" id="SSF55008">
    <property type="entry name" value="HMA, heavy metal-associated domain"/>
    <property type="match status" value="1"/>
</dbReference>
<evidence type="ECO:0000256" key="8">
    <source>
        <dbReference type="ARBA" id="ARBA00022741"/>
    </source>
</evidence>
<keyword evidence="4 15" id="KW-1003">Cell membrane</keyword>
<evidence type="ECO:0000313" key="17">
    <source>
        <dbReference type="EMBL" id="ADU66871.1"/>
    </source>
</evidence>
<feature type="transmembrane region" description="Helical" evidence="15">
    <location>
        <begin position="242"/>
        <end position="261"/>
    </location>
</feature>
<keyword evidence="8 15" id="KW-0547">Nucleotide-binding</keyword>
<dbReference type="Proteomes" id="UP000002572">
    <property type="component" value="Chromosome"/>
</dbReference>
<feature type="transmembrane region" description="Helical" evidence="15">
    <location>
        <begin position="171"/>
        <end position="194"/>
    </location>
</feature>
<evidence type="ECO:0000256" key="2">
    <source>
        <dbReference type="ARBA" id="ARBA00006024"/>
    </source>
</evidence>
<accession>E6W3B7</accession>
<evidence type="ECO:0000256" key="3">
    <source>
        <dbReference type="ARBA" id="ARBA00022448"/>
    </source>
</evidence>
<dbReference type="InterPro" id="IPR027256">
    <property type="entry name" value="P-typ_ATPase_IB"/>
</dbReference>
<keyword evidence="10" id="KW-0460">Magnesium</keyword>
<dbReference type="eggNOG" id="COG2608">
    <property type="taxonomic scope" value="Bacteria"/>
</dbReference>
<dbReference type="FunFam" id="2.70.150.10:FF:000002">
    <property type="entry name" value="Copper-transporting ATPase 1, putative"/>
    <property type="match status" value="1"/>
</dbReference>
<keyword evidence="9 15" id="KW-0067">ATP-binding</keyword>
<sequence>MSNSRCYHCGDPNPAGAPICHEENGQRFLFCCHGCRSAFLLIRGAGLEQFYQQRQWDDEGLPAGAFDECYSAEYLERHTTAEPDGQRSISIFVEGIRCATCVWLVERMLLKIPGVTQARLNYGTHRARVAFDPERTSAQTIFQTLTRLGYLPRPYEQNHVEEARRREQRSLVIRFVTAAFLSMQLMGYSLALYAGYFQGMSAEARALMQVLSAIVTTPVVFYAGWPFLVGGWNSLRNRSPNMDTLICIGVLAAYFASLHAMVSDGEVYFDTAAMIVTLILAGRLFENMARNRALQGVERLLRVAPATACRLRDGQTETVDTASLAVGDIVLVRPGERFSVDGMVLEGQTEVDESIISGEPLPVLRGAGERVLAGAMNLSASVQVRVTTSAAESFIARIARVVEEAQSRKAPIEQLVNRISRVFVPIVVLVSAGSFTYWSAFPAEHTTPLLAAVAVLIIACPCALGLATPMAVLVGTASAARHGMLFRGGDIVEMTARIDTIAFDKTGTLTEGRPRVIHVEPFPSSAADELLRLAAMAEQGSVHPIARGILEEARRREIPLPSEPHSSTAIAGKGVICPTRHGTIRVGTPTLLDEGGVLVPGSPIAHHEGSTTVHVALEQQYHGVILLEDTPRQDSATTIAHLHTMGIRTALLTGDTRTAGHSLAKGLGIDEVHAEQLPAEKAQWISQRMASGNHVMMVGDGINDAPALSTAHIGCAMAGGTDVALEVSDIVLTRPQPLRIVDALTIARRIRRGIRQNLFWAFIYNVSAIPLAALGLLAPIHAAAAMTISSLCVVGNSLRLRRLS</sequence>
<dbReference type="GO" id="GO:0005524">
    <property type="term" value="F:ATP binding"/>
    <property type="evidence" value="ECO:0007669"/>
    <property type="project" value="UniProtKB-UniRule"/>
</dbReference>
<evidence type="ECO:0000313" key="18">
    <source>
        <dbReference type="Proteomes" id="UP000002572"/>
    </source>
</evidence>
<dbReference type="SUPFAM" id="SSF81653">
    <property type="entry name" value="Calcium ATPase, transduction domain A"/>
    <property type="match status" value="1"/>
</dbReference>
<dbReference type="eggNOG" id="COG2217">
    <property type="taxonomic scope" value="Bacteria"/>
</dbReference>